<dbReference type="AlphaFoldDB" id="A0A8S9NM41"/>
<protein>
    <recommendedName>
        <fullName evidence="3">RNase H type-1 domain-containing protein</fullName>
    </recommendedName>
</protein>
<sequence length="140" mass="16264">MLNKIQNQRSSEEIRTRIPWIFWFIWKARNDMVFELKEISPMEILHSATLEAASKSLAYVVSAVTEENESPLVVEHRTIPSRPFCRFDASWKDTDTRYVEGSVIVNEDRNIIFGSFSSNRVLSLLHAEILTSSRLWLNGF</sequence>
<accession>A0A8S9NM41</accession>
<evidence type="ECO:0008006" key="3">
    <source>
        <dbReference type="Google" id="ProtNLM"/>
    </source>
</evidence>
<evidence type="ECO:0000313" key="2">
    <source>
        <dbReference type="Proteomes" id="UP000712600"/>
    </source>
</evidence>
<organism evidence="1 2">
    <name type="scientific">Brassica cretica</name>
    <name type="common">Mustard</name>
    <dbReference type="NCBI Taxonomy" id="69181"/>
    <lineage>
        <taxon>Eukaryota</taxon>
        <taxon>Viridiplantae</taxon>
        <taxon>Streptophyta</taxon>
        <taxon>Embryophyta</taxon>
        <taxon>Tracheophyta</taxon>
        <taxon>Spermatophyta</taxon>
        <taxon>Magnoliopsida</taxon>
        <taxon>eudicotyledons</taxon>
        <taxon>Gunneridae</taxon>
        <taxon>Pentapetalae</taxon>
        <taxon>rosids</taxon>
        <taxon>malvids</taxon>
        <taxon>Brassicales</taxon>
        <taxon>Brassicaceae</taxon>
        <taxon>Brassiceae</taxon>
        <taxon>Brassica</taxon>
    </lineage>
</organism>
<dbReference type="Proteomes" id="UP000712600">
    <property type="component" value="Unassembled WGS sequence"/>
</dbReference>
<proteinExistence type="predicted"/>
<evidence type="ECO:0000313" key="1">
    <source>
        <dbReference type="EMBL" id="KAF3502159.1"/>
    </source>
</evidence>
<reference evidence="1" key="1">
    <citation type="submission" date="2019-12" db="EMBL/GenBank/DDBJ databases">
        <title>Genome sequencing and annotation of Brassica cretica.</title>
        <authorList>
            <person name="Studholme D.J."/>
            <person name="Sarris P."/>
        </authorList>
    </citation>
    <scope>NUCLEOTIDE SEQUENCE</scope>
    <source>
        <strain evidence="1">PFS-109/04</strain>
        <tissue evidence="1">Leaf</tissue>
    </source>
</reference>
<comment type="caution">
    <text evidence="1">The sequence shown here is derived from an EMBL/GenBank/DDBJ whole genome shotgun (WGS) entry which is preliminary data.</text>
</comment>
<dbReference type="EMBL" id="QGKX02001621">
    <property type="protein sequence ID" value="KAF3502159.1"/>
    <property type="molecule type" value="Genomic_DNA"/>
</dbReference>
<name>A0A8S9NM41_BRACR</name>
<gene>
    <name evidence="1" type="ORF">F2Q69_00043999</name>
</gene>